<feature type="transmembrane region" description="Helical" evidence="1">
    <location>
        <begin position="420"/>
        <end position="439"/>
    </location>
</feature>
<keyword evidence="1" id="KW-0812">Transmembrane</keyword>
<feature type="transmembrane region" description="Helical" evidence="1">
    <location>
        <begin position="357"/>
        <end position="379"/>
    </location>
</feature>
<dbReference type="AlphaFoldDB" id="A0A7D5KVW0"/>
<name>A0A7D5KVW0_9EURY</name>
<evidence type="ECO:0000313" key="2">
    <source>
        <dbReference type="EMBL" id="QLG29520.1"/>
    </source>
</evidence>
<feature type="transmembrane region" description="Helical" evidence="1">
    <location>
        <begin position="291"/>
        <end position="312"/>
    </location>
</feature>
<sequence length="447" mass="46911">MATLSDRAAAHDVGASRFDAPLPFPLLVAGAAATILATAALLSRSGDVPTHDSTRRVRLPERPVEAARHLARVGFALAVALAVLDGLLGPRVAAENAVTVFVWPVWVRGLALLAVVVGSVWPTLSPWRAAYEGLCRLEGDAVAVLGGYPDRLAHWPATAGFVAGIGVVATLTLVPRSPRGTAGVVAGYAAVMLVGGVCFGREWFRRADTLAVLYRLFGRVAVLDREDEGRTLSLRFPWTDCVRPVADGSLVAFVVAAVYTVSFDGFTNTPEFQTLLFAARRTLGLGPVASVVLYGLGLLGFLAAFAVVAALADRLGRGGTAGTVRGASLAFAPTVLPIAAAYEVAHNYPYVVRNLGLLVAMAARAVGVPLIALDPLWWLPLPAFWASQVALVVLGHAVAVVAAHGVAVRRYGDSRASRRGHAPLLVLMVGYTVLSLWIVSRPVVSFG</sequence>
<reference evidence="2 3" key="1">
    <citation type="submission" date="2020-07" db="EMBL/GenBank/DDBJ databases">
        <title>Gai3-2, isolated from salt lake.</title>
        <authorList>
            <person name="Cui H."/>
            <person name="Shi X."/>
        </authorList>
    </citation>
    <scope>NUCLEOTIDE SEQUENCE [LARGE SCALE GENOMIC DNA]</scope>
    <source>
        <strain evidence="2 3">Gai3-2</strain>
    </source>
</reference>
<feature type="transmembrane region" description="Helical" evidence="1">
    <location>
        <begin position="22"/>
        <end position="42"/>
    </location>
</feature>
<dbReference type="Proteomes" id="UP000509750">
    <property type="component" value="Chromosome"/>
</dbReference>
<dbReference type="EMBL" id="CP058529">
    <property type="protein sequence ID" value="QLG29520.1"/>
    <property type="molecule type" value="Genomic_DNA"/>
</dbReference>
<dbReference type="KEGG" id="halg:HUG10_14265"/>
<evidence type="ECO:0000313" key="3">
    <source>
        <dbReference type="Proteomes" id="UP000509750"/>
    </source>
</evidence>
<keyword evidence="1" id="KW-1133">Transmembrane helix</keyword>
<gene>
    <name evidence="2" type="ORF">HUG10_14265</name>
</gene>
<feature type="transmembrane region" description="Helical" evidence="1">
    <location>
        <begin position="70"/>
        <end position="88"/>
    </location>
</feature>
<protein>
    <submittedName>
        <fullName evidence="2">Uncharacterized protein</fullName>
    </submittedName>
</protein>
<feature type="transmembrane region" description="Helical" evidence="1">
    <location>
        <begin position="324"/>
        <end position="345"/>
    </location>
</feature>
<organism evidence="2 3">
    <name type="scientific">Halorarum halophilum</name>
    <dbReference type="NCBI Taxonomy" id="2743090"/>
    <lineage>
        <taxon>Archaea</taxon>
        <taxon>Methanobacteriati</taxon>
        <taxon>Methanobacteriota</taxon>
        <taxon>Stenosarchaea group</taxon>
        <taxon>Halobacteria</taxon>
        <taxon>Halobacteriales</taxon>
        <taxon>Haloferacaceae</taxon>
        <taxon>Halorarum</taxon>
    </lineage>
</organism>
<feature type="transmembrane region" description="Helical" evidence="1">
    <location>
        <begin position="180"/>
        <end position="200"/>
    </location>
</feature>
<evidence type="ECO:0000256" key="1">
    <source>
        <dbReference type="SAM" id="Phobius"/>
    </source>
</evidence>
<dbReference type="OrthoDB" id="307643at2157"/>
<proteinExistence type="predicted"/>
<feature type="transmembrane region" description="Helical" evidence="1">
    <location>
        <begin position="155"/>
        <end position="174"/>
    </location>
</feature>
<feature type="transmembrane region" description="Helical" evidence="1">
    <location>
        <begin position="100"/>
        <end position="121"/>
    </location>
</feature>
<keyword evidence="3" id="KW-1185">Reference proteome</keyword>
<accession>A0A7D5KVW0</accession>
<keyword evidence="1" id="KW-0472">Membrane</keyword>
<feature type="transmembrane region" description="Helical" evidence="1">
    <location>
        <begin position="385"/>
        <end position="408"/>
    </location>
</feature>